<dbReference type="EMBL" id="SNRW01024827">
    <property type="protein sequence ID" value="KAA6361968.1"/>
    <property type="molecule type" value="Genomic_DNA"/>
</dbReference>
<gene>
    <name evidence="1" type="ORF">EZS28_042505</name>
</gene>
<evidence type="ECO:0000313" key="1">
    <source>
        <dbReference type="EMBL" id="KAA6361968.1"/>
    </source>
</evidence>
<organism evidence="1 2">
    <name type="scientific">Streblomastix strix</name>
    <dbReference type="NCBI Taxonomy" id="222440"/>
    <lineage>
        <taxon>Eukaryota</taxon>
        <taxon>Metamonada</taxon>
        <taxon>Preaxostyla</taxon>
        <taxon>Oxymonadida</taxon>
        <taxon>Streblomastigidae</taxon>
        <taxon>Streblomastix</taxon>
    </lineage>
</organism>
<reference evidence="1 2" key="1">
    <citation type="submission" date="2019-03" db="EMBL/GenBank/DDBJ databases">
        <title>Single cell metagenomics reveals metabolic interactions within the superorganism composed of flagellate Streblomastix strix and complex community of Bacteroidetes bacteria on its surface.</title>
        <authorList>
            <person name="Treitli S.C."/>
            <person name="Kolisko M."/>
            <person name="Husnik F."/>
            <person name="Keeling P."/>
            <person name="Hampl V."/>
        </authorList>
    </citation>
    <scope>NUCLEOTIDE SEQUENCE [LARGE SCALE GENOMIC DNA]</scope>
    <source>
        <strain evidence="1">ST1C</strain>
    </source>
</reference>
<sequence length="103" mass="11769">MYFLREVEVKEEGQNQSYRMNNLKKIQYSGLIKVDGIFEVSIHIANMIIQDPAISANSIEEQIQAEDDANLSVSLINSHLCDGIIRYEICKFAIKKLKVHQDA</sequence>
<proteinExistence type="predicted"/>
<protein>
    <submittedName>
        <fullName evidence="1">Uncharacterized protein</fullName>
    </submittedName>
</protein>
<accession>A0A5J4TUX6</accession>
<comment type="caution">
    <text evidence="1">The sequence shown here is derived from an EMBL/GenBank/DDBJ whole genome shotgun (WGS) entry which is preliminary data.</text>
</comment>
<dbReference type="AlphaFoldDB" id="A0A5J4TUX6"/>
<name>A0A5J4TUX6_9EUKA</name>
<evidence type="ECO:0000313" key="2">
    <source>
        <dbReference type="Proteomes" id="UP000324800"/>
    </source>
</evidence>
<dbReference type="Proteomes" id="UP000324800">
    <property type="component" value="Unassembled WGS sequence"/>
</dbReference>